<dbReference type="InterPro" id="IPR057326">
    <property type="entry name" value="KR_dom"/>
</dbReference>
<accession>A0A7Y9J088</accession>
<comment type="similarity">
    <text evidence="1">Belongs to the short-chain dehydrogenases/reductases (SDR) family.</text>
</comment>
<dbReference type="PRINTS" id="PR00080">
    <property type="entry name" value="SDRFAMILY"/>
</dbReference>
<keyword evidence="3" id="KW-0560">Oxidoreductase</keyword>
<reference evidence="3 4" key="1">
    <citation type="submission" date="2020-07" db="EMBL/GenBank/DDBJ databases">
        <title>Genomic Encyclopedia of Type Strains, Phase IV (KMG-V): Genome sequencing to study the core and pangenomes of soil and plant-associated prokaryotes.</title>
        <authorList>
            <person name="Whitman W."/>
        </authorList>
    </citation>
    <scope>NUCLEOTIDE SEQUENCE [LARGE SCALE GENOMIC DNA]</scope>
    <source>
        <strain evidence="3 4">SAS40</strain>
    </source>
</reference>
<dbReference type="PANTHER" id="PTHR42879">
    <property type="entry name" value="3-OXOACYL-(ACYL-CARRIER-PROTEIN) REDUCTASE"/>
    <property type="match status" value="1"/>
</dbReference>
<dbReference type="CDD" id="cd05233">
    <property type="entry name" value="SDR_c"/>
    <property type="match status" value="1"/>
</dbReference>
<dbReference type="SMART" id="SM00822">
    <property type="entry name" value="PKS_KR"/>
    <property type="match status" value="1"/>
</dbReference>
<dbReference type="GO" id="GO:0004316">
    <property type="term" value="F:3-oxoacyl-[acyl-carrier-protein] reductase (NADPH) activity"/>
    <property type="evidence" value="ECO:0007669"/>
    <property type="project" value="UniProtKB-EC"/>
</dbReference>
<gene>
    <name evidence="3" type="ORF">FHW18_005466</name>
</gene>
<protein>
    <submittedName>
        <fullName evidence="3">3-oxoacyl-[acyl-carrier protein] reductase</fullName>
        <ecNumber evidence="3">1.1.1.100</ecNumber>
    </submittedName>
</protein>
<dbReference type="EC" id="1.1.1.100" evidence="3"/>
<dbReference type="InterPro" id="IPR036291">
    <property type="entry name" value="NAD(P)-bd_dom_sf"/>
</dbReference>
<dbReference type="EMBL" id="JACBYR010000004">
    <property type="protein sequence ID" value="NYE86140.1"/>
    <property type="molecule type" value="Genomic_DNA"/>
</dbReference>
<dbReference type="InterPro" id="IPR050259">
    <property type="entry name" value="SDR"/>
</dbReference>
<dbReference type="Pfam" id="PF13561">
    <property type="entry name" value="adh_short_C2"/>
    <property type="match status" value="1"/>
</dbReference>
<dbReference type="InterPro" id="IPR002347">
    <property type="entry name" value="SDR_fam"/>
</dbReference>
<sequence>MDLQLKDKVVVITGPAKGMGRAITLAFAKEGCALVLTGRDVAAIEPVAAEARDLGVKVLVVPCDLTDDTQTEALGRAAEEAFGRVDVLVNVAGGSGPIGKTGWETTAAEFDEIVRLNMSGCFNTMHAVLPGMIARRYGKIVNVGGTFGMRGRAGRMAYSASKWGLRGITKSFALEAGPHNINVNNVAPGMVDGPRFREKVCADMAKRLNITLEEAMTKHAMDYALRRVTVDDDVANACLFLASDASRQITGADLPVDGGWASL</sequence>
<evidence type="ECO:0000259" key="2">
    <source>
        <dbReference type="SMART" id="SM00822"/>
    </source>
</evidence>
<dbReference type="PANTHER" id="PTHR42879:SF2">
    <property type="entry name" value="3-OXOACYL-[ACYL-CARRIER-PROTEIN] REDUCTASE FABG"/>
    <property type="match status" value="1"/>
</dbReference>
<dbReference type="Gene3D" id="3.40.50.720">
    <property type="entry name" value="NAD(P)-binding Rossmann-like Domain"/>
    <property type="match status" value="1"/>
</dbReference>
<name>A0A7Y9J088_9BURK</name>
<keyword evidence="4" id="KW-1185">Reference proteome</keyword>
<dbReference type="Proteomes" id="UP000542125">
    <property type="component" value="Unassembled WGS sequence"/>
</dbReference>
<dbReference type="RefSeq" id="WP_179590936.1">
    <property type="nucleotide sequence ID" value="NZ_JACBYR010000004.1"/>
</dbReference>
<organism evidence="3 4">
    <name type="scientific">Pigmentiphaga litoralis</name>
    <dbReference type="NCBI Taxonomy" id="516702"/>
    <lineage>
        <taxon>Bacteria</taxon>
        <taxon>Pseudomonadati</taxon>
        <taxon>Pseudomonadota</taxon>
        <taxon>Betaproteobacteria</taxon>
        <taxon>Burkholderiales</taxon>
        <taxon>Alcaligenaceae</taxon>
        <taxon>Pigmentiphaga</taxon>
    </lineage>
</organism>
<dbReference type="FunFam" id="3.40.50.720:FF:000084">
    <property type="entry name" value="Short-chain dehydrogenase reductase"/>
    <property type="match status" value="1"/>
</dbReference>
<dbReference type="AlphaFoldDB" id="A0A7Y9J088"/>
<evidence type="ECO:0000313" key="4">
    <source>
        <dbReference type="Proteomes" id="UP000542125"/>
    </source>
</evidence>
<dbReference type="SUPFAM" id="SSF51735">
    <property type="entry name" value="NAD(P)-binding Rossmann-fold domains"/>
    <property type="match status" value="1"/>
</dbReference>
<proteinExistence type="inferred from homology"/>
<dbReference type="PRINTS" id="PR00081">
    <property type="entry name" value="GDHRDH"/>
</dbReference>
<feature type="domain" description="Ketoreductase" evidence="2">
    <location>
        <begin position="8"/>
        <end position="194"/>
    </location>
</feature>
<evidence type="ECO:0000256" key="1">
    <source>
        <dbReference type="ARBA" id="ARBA00006484"/>
    </source>
</evidence>
<comment type="caution">
    <text evidence="3">The sequence shown here is derived from an EMBL/GenBank/DDBJ whole genome shotgun (WGS) entry which is preliminary data.</text>
</comment>
<evidence type="ECO:0000313" key="3">
    <source>
        <dbReference type="EMBL" id="NYE86140.1"/>
    </source>
</evidence>